<gene>
    <name evidence="1" type="ORF">F8154_07145</name>
</gene>
<dbReference type="Proteomes" id="UP000432715">
    <property type="component" value="Unassembled WGS sequence"/>
</dbReference>
<keyword evidence="2" id="KW-1185">Reference proteome</keyword>
<dbReference type="AlphaFoldDB" id="A0A6I0F5B9"/>
<comment type="caution">
    <text evidence="1">The sequence shown here is derived from an EMBL/GenBank/DDBJ whole genome shotgun (WGS) entry which is preliminary data.</text>
</comment>
<sequence length="177" mass="20388">MKIVIIDLDALKRERTSQLDLDFLLNLDTINYYGDEILLPNPFSVKGKLYIMNDKVFLTCDVDTVMEVKCSRCIKPFTYQFNTKVNGELISEELYNEEEDIDIGDIILYHNNTIDLVEVIKDNIFTNIPIKTLCSKTCKGICSKCGKDLNLEECRCSSNKEEEMTIDPRLAKLKELL</sequence>
<dbReference type="EMBL" id="WBZC01000023">
    <property type="protein sequence ID" value="KAB3535209.1"/>
    <property type="molecule type" value="Genomic_DNA"/>
</dbReference>
<dbReference type="InterPro" id="IPR003772">
    <property type="entry name" value="YceD"/>
</dbReference>
<protein>
    <submittedName>
        <fullName evidence="1">DUF177 domain-containing protein</fullName>
    </submittedName>
</protein>
<dbReference type="Pfam" id="PF02620">
    <property type="entry name" value="YceD"/>
    <property type="match status" value="1"/>
</dbReference>
<dbReference type="PANTHER" id="PTHR34374:SF1">
    <property type="entry name" value="LARGE RIBOSOMAL RNA SUBUNIT ACCUMULATION PROTEIN YCED HOMOLOG 1, CHLOROPLASTIC"/>
    <property type="match status" value="1"/>
</dbReference>
<organism evidence="1 2">
    <name type="scientific">Alkaliphilus pronyensis</name>
    <dbReference type="NCBI Taxonomy" id="1482732"/>
    <lineage>
        <taxon>Bacteria</taxon>
        <taxon>Bacillati</taxon>
        <taxon>Bacillota</taxon>
        <taxon>Clostridia</taxon>
        <taxon>Peptostreptococcales</taxon>
        <taxon>Natronincolaceae</taxon>
        <taxon>Alkaliphilus</taxon>
    </lineage>
</organism>
<dbReference type="RefSeq" id="WP_151860925.1">
    <property type="nucleotide sequence ID" value="NZ_WBZC01000023.1"/>
</dbReference>
<name>A0A6I0F5B9_9FIRM</name>
<accession>A0A6I0F5B9</accession>
<evidence type="ECO:0000313" key="1">
    <source>
        <dbReference type="EMBL" id="KAB3535209.1"/>
    </source>
</evidence>
<evidence type="ECO:0000313" key="2">
    <source>
        <dbReference type="Proteomes" id="UP000432715"/>
    </source>
</evidence>
<dbReference type="PANTHER" id="PTHR34374">
    <property type="entry name" value="LARGE RIBOSOMAL RNA SUBUNIT ACCUMULATION PROTEIN YCED HOMOLOG 1, CHLOROPLASTIC"/>
    <property type="match status" value="1"/>
</dbReference>
<dbReference type="OrthoDB" id="9790372at2"/>
<reference evidence="1 2" key="1">
    <citation type="submission" date="2019-10" db="EMBL/GenBank/DDBJ databases">
        <title>Alkaliphilus serpentinus sp. nov. and Alkaliphilus pronyensis sp. nov., two novel anaerobic alkaliphilic species isolated from the serpentinized-hosted hydrothermal field of the Prony Bay (New Caledonia).</title>
        <authorList>
            <person name="Postec A."/>
        </authorList>
    </citation>
    <scope>NUCLEOTIDE SEQUENCE [LARGE SCALE GENOMIC DNA]</scope>
    <source>
        <strain evidence="1 2">LacV</strain>
    </source>
</reference>
<proteinExistence type="predicted"/>